<dbReference type="Proteomes" id="UP000266633">
    <property type="component" value="Unassembled WGS sequence"/>
</dbReference>
<sequence length="134" mass="15965">MIVFFLYLIFLLPVSFHNEVNKIDGIRGGREGDYLAVVYRPKPEGFLSIYNAVIYDHFPVYIVLYDKNKKYIGQTSPFHFLNRYDLNPILFVFPGDEFDGESDNFNLLIDGYGDAFKINIHHKTWWSWWFSLFY</sequence>
<dbReference type="EMBL" id="QZDO01000100">
    <property type="protein sequence ID" value="RJL64797.1"/>
    <property type="molecule type" value="Genomic_DNA"/>
</dbReference>
<organism evidence="1 2">
    <name type="scientific">Dickeya dianthicola</name>
    <dbReference type="NCBI Taxonomy" id="204039"/>
    <lineage>
        <taxon>Bacteria</taxon>
        <taxon>Pseudomonadati</taxon>
        <taxon>Pseudomonadota</taxon>
        <taxon>Gammaproteobacteria</taxon>
        <taxon>Enterobacterales</taxon>
        <taxon>Pectobacteriaceae</taxon>
        <taxon>Dickeya</taxon>
    </lineage>
</organism>
<dbReference type="InterPro" id="IPR045681">
    <property type="entry name" value="DUF6201"/>
</dbReference>
<gene>
    <name evidence="1" type="ORF">D5077_22050</name>
</gene>
<accession>A0ABX9NHR2</accession>
<keyword evidence="2" id="KW-1185">Reference proteome</keyword>
<dbReference type="Pfam" id="PF19703">
    <property type="entry name" value="DUF6201"/>
    <property type="match status" value="1"/>
</dbReference>
<reference evidence="1 2" key="1">
    <citation type="submission" date="2018-09" db="EMBL/GenBank/DDBJ databases">
        <title>Phylogenetic diversity of Pectobacterium and Dickeya strains causing blackleg disease of potato in Morocco.</title>
        <authorList>
            <person name="Oulghazi S."/>
            <person name="Moumni M."/>
            <person name="Faure D."/>
        </authorList>
    </citation>
    <scope>NUCLEOTIDE SEQUENCE [LARGE SCALE GENOMIC DNA]</scope>
    <source>
        <strain evidence="1 2">S4.16.03.LID</strain>
    </source>
</reference>
<evidence type="ECO:0000313" key="1">
    <source>
        <dbReference type="EMBL" id="RJL64797.1"/>
    </source>
</evidence>
<proteinExistence type="predicted"/>
<comment type="caution">
    <text evidence="1">The sequence shown here is derived from an EMBL/GenBank/DDBJ whole genome shotgun (WGS) entry which is preliminary data.</text>
</comment>
<evidence type="ECO:0000313" key="2">
    <source>
        <dbReference type="Proteomes" id="UP000266633"/>
    </source>
</evidence>
<protein>
    <submittedName>
        <fullName evidence="1">Uncharacterized protein</fullName>
    </submittedName>
</protein>
<name>A0ABX9NHR2_9GAMM</name>